<dbReference type="PANTHER" id="PTHR37431:SF1">
    <property type="entry name" value="DUF725 DOMAIN-CONTAINING PROTEIN"/>
    <property type="match status" value="1"/>
</dbReference>
<proteinExistence type="predicted"/>
<dbReference type="WBParaSite" id="MBELARI_LOCUS15659">
    <property type="protein sequence ID" value="MBELARI_LOCUS15659"/>
    <property type="gene ID" value="MBELARI_LOCUS15659"/>
</dbReference>
<dbReference type="Proteomes" id="UP000887575">
    <property type="component" value="Unassembled WGS sequence"/>
</dbReference>
<name>A0AAF3J4H7_9BILA</name>
<evidence type="ECO:0000313" key="2">
    <source>
        <dbReference type="WBParaSite" id="MBELARI_LOCUS15659"/>
    </source>
</evidence>
<dbReference type="PANTHER" id="PTHR37431">
    <property type="entry name" value="PROTEIN CBG06927"/>
    <property type="match status" value="1"/>
</dbReference>
<evidence type="ECO:0000313" key="1">
    <source>
        <dbReference type="Proteomes" id="UP000887575"/>
    </source>
</evidence>
<reference evidence="2" key="1">
    <citation type="submission" date="2024-02" db="UniProtKB">
        <authorList>
            <consortium name="WormBaseParasite"/>
        </authorList>
    </citation>
    <scope>IDENTIFICATION</scope>
</reference>
<organism evidence="1 2">
    <name type="scientific">Mesorhabditis belari</name>
    <dbReference type="NCBI Taxonomy" id="2138241"/>
    <lineage>
        <taxon>Eukaryota</taxon>
        <taxon>Metazoa</taxon>
        <taxon>Ecdysozoa</taxon>
        <taxon>Nematoda</taxon>
        <taxon>Chromadorea</taxon>
        <taxon>Rhabditida</taxon>
        <taxon>Rhabditina</taxon>
        <taxon>Rhabditomorpha</taxon>
        <taxon>Rhabditoidea</taxon>
        <taxon>Rhabditidae</taxon>
        <taxon>Mesorhabditinae</taxon>
        <taxon>Mesorhabditis</taxon>
    </lineage>
</organism>
<protein>
    <submittedName>
        <fullName evidence="2">Uncharacterized protein</fullName>
    </submittedName>
</protein>
<accession>A0AAF3J4H7</accession>
<dbReference type="AlphaFoldDB" id="A0AAF3J4H7"/>
<keyword evidence="1" id="KW-1185">Reference proteome</keyword>
<sequence length="237" mass="26735">MLWLLTLIAPAFSKTANVKEFVHSAQLFATKCDSAAEDKIWNCGNELDKMGVFSQSGVQRLSIAELKSRNQTYFIQMCEAYNRYNKCLSSPTMKHFCYQMEPMKSRVAVVDAALEYVCGAAYEDMIANWACYLRAATSDELSRCEISFVQLVKHQETMYNEYPIGAGACFALQTYTDCIRPSIADLCGKDAFTHVLEAIERPVHVYLPQCALNGSTMAHKYTSLIISLIFFVFVKLL</sequence>